<sequence>MRTPQQLHSTLVLSFKPKKASRKSIKKMIHYAPLGRSPLSQPRLDQTPQASSASASQMIDFTLPPPHPLEPSNSVSATPQAISNPSTTPCSACMPGRSAGFIKMRKKNKKKNNSYGNDEMANADNNNNNSDNNNVVRTKSSKKKRGKGGRTREPRFCFKTMSDVDVLDDGYKWRKYGQKLVKNTQYPRYYIRSRDLLCIFIFAMSMYRSYYRCTRANCRVKKRIERLPEDPRMVITTYEGRHIHSPPHDEDKEQDLAKISWFW</sequence>
<dbReference type="PANTHER" id="PTHR31221">
    <property type="entry name" value="WRKY TRANSCRIPTION FACTOR PROTEIN 1-RELATED"/>
    <property type="match status" value="1"/>
</dbReference>
<evidence type="ECO:0000256" key="3">
    <source>
        <dbReference type="ARBA" id="ARBA00023125"/>
    </source>
</evidence>
<dbReference type="EMBL" id="JACMSC010000011">
    <property type="protein sequence ID" value="KAG6498789.1"/>
    <property type="molecule type" value="Genomic_DNA"/>
</dbReference>
<dbReference type="InterPro" id="IPR036576">
    <property type="entry name" value="WRKY_dom_sf"/>
</dbReference>
<keyword evidence="9" id="KW-1185">Reference proteome</keyword>
<comment type="caution">
    <text evidence="8">The sequence shown here is derived from an EMBL/GenBank/DDBJ whole genome shotgun (WGS) entry which is preliminary data.</text>
</comment>
<evidence type="ECO:0000256" key="6">
    <source>
        <dbReference type="SAM" id="MobiDB-lite"/>
    </source>
</evidence>
<proteinExistence type="predicted"/>
<feature type="compositionally biased region" description="Polar residues" evidence="6">
    <location>
        <begin position="71"/>
        <end position="90"/>
    </location>
</feature>
<dbReference type="SMART" id="SM00774">
    <property type="entry name" value="WRKY"/>
    <property type="match status" value="1"/>
</dbReference>
<protein>
    <recommendedName>
        <fullName evidence="7">WRKY domain-containing protein</fullName>
    </recommendedName>
</protein>
<evidence type="ECO:0000256" key="4">
    <source>
        <dbReference type="ARBA" id="ARBA00023163"/>
    </source>
</evidence>
<keyword evidence="2" id="KW-0805">Transcription regulation</keyword>
<organism evidence="8 9">
    <name type="scientific">Zingiber officinale</name>
    <name type="common">Ginger</name>
    <name type="synonym">Amomum zingiber</name>
    <dbReference type="NCBI Taxonomy" id="94328"/>
    <lineage>
        <taxon>Eukaryota</taxon>
        <taxon>Viridiplantae</taxon>
        <taxon>Streptophyta</taxon>
        <taxon>Embryophyta</taxon>
        <taxon>Tracheophyta</taxon>
        <taxon>Spermatophyta</taxon>
        <taxon>Magnoliopsida</taxon>
        <taxon>Liliopsida</taxon>
        <taxon>Zingiberales</taxon>
        <taxon>Zingiberaceae</taxon>
        <taxon>Zingiber</taxon>
    </lineage>
</organism>
<dbReference type="PROSITE" id="PS50811">
    <property type="entry name" value="WRKY"/>
    <property type="match status" value="1"/>
</dbReference>
<dbReference type="GO" id="GO:0005634">
    <property type="term" value="C:nucleus"/>
    <property type="evidence" value="ECO:0007669"/>
    <property type="project" value="UniProtKB-SubCell"/>
</dbReference>
<keyword evidence="3" id="KW-0238">DNA-binding</keyword>
<reference evidence="8 9" key="1">
    <citation type="submission" date="2020-08" db="EMBL/GenBank/DDBJ databases">
        <title>Plant Genome Project.</title>
        <authorList>
            <person name="Zhang R.-G."/>
        </authorList>
    </citation>
    <scope>NUCLEOTIDE SEQUENCE [LARGE SCALE GENOMIC DNA]</scope>
    <source>
        <tissue evidence="8">Rhizome</tissue>
    </source>
</reference>
<evidence type="ECO:0000256" key="1">
    <source>
        <dbReference type="ARBA" id="ARBA00004123"/>
    </source>
</evidence>
<feature type="region of interest" description="Disordered" evidence="6">
    <location>
        <begin position="34"/>
        <end position="90"/>
    </location>
</feature>
<dbReference type="InterPro" id="IPR044810">
    <property type="entry name" value="WRKY_plant"/>
</dbReference>
<evidence type="ECO:0000256" key="2">
    <source>
        <dbReference type="ARBA" id="ARBA00023015"/>
    </source>
</evidence>
<feature type="region of interest" description="Disordered" evidence="6">
    <location>
        <begin position="107"/>
        <end position="153"/>
    </location>
</feature>
<evidence type="ECO:0000259" key="7">
    <source>
        <dbReference type="PROSITE" id="PS50811"/>
    </source>
</evidence>
<dbReference type="SUPFAM" id="SSF118290">
    <property type="entry name" value="WRKY DNA-binding domain"/>
    <property type="match status" value="2"/>
</dbReference>
<name>A0A8J5KWF8_ZINOF</name>
<dbReference type="AlphaFoldDB" id="A0A8J5KWF8"/>
<keyword evidence="4" id="KW-0804">Transcription</keyword>
<dbReference type="Pfam" id="PF03106">
    <property type="entry name" value="WRKY"/>
    <property type="match status" value="2"/>
</dbReference>
<dbReference type="Proteomes" id="UP000734854">
    <property type="component" value="Unassembled WGS sequence"/>
</dbReference>
<comment type="subcellular location">
    <subcellularLocation>
        <location evidence="1">Nucleus</location>
    </subcellularLocation>
</comment>
<dbReference type="GO" id="GO:0043565">
    <property type="term" value="F:sequence-specific DNA binding"/>
    <property type="evidence" value="ECO:0007669"/>
    <property type="project" value="InterPro"/>
</dbReference>
<feature type="domain" description="WRKY" evidence="7">
    <location>
        <begin position="162"/>
        <end position="247"/>
    </location>
</feature>
<accession>A0A8J5KWF8</accession>
<dbReference type="GO" id="GO:0003700">
    <property type="term" value="F:DNA-binding transcription factor activity"/>
    <property type="evidence" value="ECO:0007669"/>
    <property type="project" value="InterPro"/>
</dbReference>
<evidence type="ECO:0000313" key="9">
    <source>
        <dbReference type="Proteomes" id="UP000734854"/>
    </source>
</evidence>
<evidence type="ECO:0000256" key="5">
    <source>
        <dbReference type="ARBA" id="ARBA00023242"/>
    </source>
</evidence>
<feature type="compositionally biased region" description="Basic residues" evidence="6">
    <location>
        <begin position="139"/>
        <end position="149"/>
    </location>
</feature>
<feature type="compositionally biased region" description="Polar residues" evidence="6">
    <location>
        <begin position="38"/>
        <end position="49"/>
    </location>
</feature>
<evidence type="ECO:0000313" key="8">
    <source>
        <dbReference type="EMBL" id="KAG6498789.1"/>
    </source>
</evidence>
<dbReference type="InterPro" id="IPR003657">
    <property type="entry name" value="WRKY_dom"/>
</dbReference>
<keyword evidence="5" id="KW-0539">Nucleus</keyword>
<feature type="compositionally biased region" description="Low complexity" evidence="6">
    <location>
        <begin position="122"/>
        <end position="138"/>
    </location>
</feature>
<dbReference type="PANTHER" id="PTHR31221:SF17">
    <property type="entry name" value="WRKY TRANSCRIPTION FACTOR 13-RELATED"/>
    <property type="match status" value="1"/>
</dbReference>
<gene>
    <name evidence="8" type="ORF">ZIOFF_038511</name>
</gene>
<dbReference type="Gene3D" id="2.20.25.80">
    <property type="entry name" value="WRKY domain"/>
    <property type="match status" value="2"/>
</dbReference>